<keyword evidence="1" id="KW-0812">Transmembrane</keyword>
<protein>
    <recommendedName>
        <fullName evidence="4">Integral membrane protein</fullName>
    </recommendedName>
</protein>
<accession>A0ABZ2MH60</accession>
<feature type="transmembrane region" description="Helical" evidence="1">
    <location>
        <begin position="58"/>
        <end position="77"/>
    </location>
</feature>
<sequence>MVAAVFAGLVAEVLVTRSAGWWVHDVTTARIHFVVGGGVVGLAVGAAGAWLAPSMGWAAAVAGIILLGLYAPILPGSAPMLDAAVQLATAVVAAAVAVVLVGRRPGQRMT</sequence>
<evidence type="ECO:0008006" key="4">
    <source>
        <dbReference type="Google" id="ProtNLM"/>
    </source>
</evidence>
<evidence type="ECO:0000256" key="1">
    <source>
        <dbReference type="SAM" id="Phobius"/>
    </source>
</evidence>
<keyword evidence="1" id="KW-0472">Membrane</keyword>
<reference evidence="2 3" key="1">
    <citation type="submission" date="2024-02" db="EMBL/GenBank/DDBJ databases">
        <title>Janibacter sp. nov., isolated from gut of marine sandworm.</title>
        <authorList>
            <person name="Kim B."/>
            <person name="Jun M.O."/>
            <person name="Shin N.-R."/>
        </authorList>
    </citation>
    <scope>NUCLEOTIDE SEQUENCE [LARGE SCALE GENOMIC DNA]</scope>
    <source>
        <strain evidence="2 3">A1S7</strain>
    </source>
</reference>
<organism evidence="2 3">
    <name type="scientific">Janibacter alittae</name>
    <dbReference type="NCBI Taxonomy" id="3115209"/>
    <lineage>
        <taxon>Bacteria</taxon>
        <taxon>Bacillati</taxon>
        <taxon>Actinomycetota</taxon>
        <taxon>Actinomycetes</taxon>
        <taxon>Micrococcales</taxon>
        <taxon>Intrasporangiaceae</taxon>
        <taxon>Janibacter</taxon>
    </lineage>
</organism>
<evidence type="ECO:0000313" key="3">
    <source>
        <dbReference type="Proteomes" id="UP001382727"/>
    </source>
</evidence>
<feature type="transmembrane region" description="Helical" evidence="1">
    <location>
        <begin position="83"/>
        <end position="102"/>
    </location>
</feature>
<gene>
    <name evidence="2" type="ORF">V1351_15915</name>
</gene>
<name>A0ABZ2MH60_9MICO</name>
<proteinExistence type="predicted"/>
<evidence type="ECO:0000313" key="2">
    <source>
        <dbReference type="EMBL" id="WXB76409.1"/>
    </source>
</evidence>
<dbReference type="Proteomes" id="UP001382727">
    <property type="component" value="Chromosome"/>
</dbReference>
<dbReference type="EMBL" id="CP144913">
    <property type="protein sequence ID" value="WXB76409.1"/>
    <property type="molecule type" value="Genomic_DNA"/>
</dbReference>
<feature type="transmembrane region" description="Helical" evidence="1">
    <location>
        <begin position="31"/>
        <end position="51"/>
    </location>
</feature>
<keyword evidence="1" id="KW-1133">Transmembrane helix</keyword>
<dbReference type="RefSeq" id="WP_338749359.1">
    <property type="nucleotide sequence ID" value="NZ_CP144913.1"/>
</dbReference>
<keyword evidence="3" id="KW-1185">Reference proteome</keyword>